<evidence type="ECO:0000256" key="7">
    <source>
        <dbReference type="ARBA" id="ARBA00022679"/>
    </source>
</evidence>
<keyword evidence="12 17" id="KW-0067">ATP-binding</keyword>
<evidence type="ECO:0000313" key="20">
    <source>
        <dbReference type="EMBL" id="KAH6825222.1"/>
    </source>
</evidence>
<feature type="domain" description="Protein kinase" evidence="19">
    <location>
        <begin position="523"/>
        <end position="803"/>
    </location>
</feature>
<dbReference type="CDD" id="cd14066">
    <property type="entry name" value="STKc_IRAK"/>
    <property type="match status" value="1"/>
</dbReference>
<dbReference type="GO" id="GO:0005886">
    <property type="term" value="C:plasma membrane"/>
    <property type="evidence" value="ECO:0007669"/>
    <property type="project" value="UniProtKB-SubCell"/>
</dbReference>
<dbReference type="InterPro" id="IPR011009">
    <property type="entry name" value="Kinase-like_dom_sf"/>
</dbReference>
<keyword evidence="14" id="KW-0472">Membrane</keyword>
<dbReference type="Gene3D" id="3.30.200.20">
    <property type="entry name" value="Phosphorylase Kinase, domain 1"/>
    <property type="match status" value="2"/>
</dbReference>
<organism evidence="20 21">
    <name type="scientific">Perilla frutescens var. hirtella</name>
    <name type="common">Perilla citriodora</name>
    <name type="synonym">Perilla setoyensis</name>
    <dbReference type="NCBI Taxonomy" id="608512"/>
    <lineage>
        <taxon>Eukaryota</taxon>
        <taxon>Viridiplantae</taxon>
        <taxon>Streptophyta</taxon>
        <taxon>Embryophyta</taxon>
        <taxon>Tracheophyta</taxon>
        <taxon>Spermatophyta</taxon>
        <taxon>Magnoliopsida</taxon>
        <taxon>eudicotyledons</taxon>
        <taxon>Gunneridae</taxon>
        <taxon>Pentapetalae</taxon>
        <taxon>asterids</taxon>
        <taxon>lamiids</taxon>
        <taxon>Lamiales</taxon>
        <taxon>Lamiaceae</taxon>
        <taxon>Nepetoideae</taxon>
        <taxon>Elsholtzieae</taxon>
        <taxon>Perilla</taxon>
    </lineage>
</organism>
<dbReference type="Proteomes" id="UP001190926">
    <property type="component" value="Unassembled WGS sequence"/>
</dbReference>
<dbReference type="PROSITE" id="PS50011">
    <property type="entry name" value="PROTEIN_KINASE_DOM"/>
    <property type="match status" value="2"/>
</dbReference>
<evidence type="ECO:0000259" key="19">
    <source>
        <dbReference type="PROSITE" id="PS50011"/>
    </source>
</evidence>
<keyword evidence="13" id="KW-1133">Transmembrane helix</keyword>
<keyword evidence="15" id="KW-0675">Receptor</keyword>
<evidence type="ECO:0000256" key="11">
    <source>
        <dbReference type="ARBA" id="ARBA00022777"/>
    </source>
</evidence>
<dbReference type="AlphaFoldDB" id="A0AAD4P3Z2"/>
<evidence type="ECO:0000256" key="14">
    <source>
        <dbReference type="ARBA" id="ARBA00023136"/>
    </source>
</evidence>
<feature type="domain" description="Protein kinase" evidence="19">
    <location>
        <begin position="161"/>
        <end position="447"/>
    </location>
</feature>
<keyword evidence="21" id="KW-1185">Reference proteome</keyword>
<keyword evidence="6" id="KW-0723">Serine/threonine-protein kinase</keyword>
<gene>
    <name evidence="20" type="ORF">C2S53_018769</name>
</gene>
<comment type="caution">
    <text evidence="20">The sequence shown here is derived from an EMBL/GenBank/DDBJ whole genome shotgun (WGS) entry which is preliminary data.</text>
</comment>
<evidence type="ECO:0000256" key="4">
    <source>
        <dbReference type="ARBA" id="ARBA00012513"/>
    </source>
</evidence>
<evidence type="ECO:0000256" key="16">
    <source>
        <dbReference type="ARBA" id="ARBA00023180"/>
    </source>
</evidence>
<dbReference type="GO" id="GO:0004674">
    <property type="term" value="F:protein serine/threonine kinase activity"/>
    <property type="evidence" value="ECO:0007669"/>
    <property type="project" value="UniProtKB-KW"/>
</dbReference>
<dbReference type="FunFam" id="1.10.510.10:FF:000240">
    <property type="entry name" value="Lectin-domain containing receptor kinase A4.3"/>
    <property type="match status" value="1"/>
</dbReference>
<reference evidence="20 21" key="1">
    <citation type="journal article" date="2021" name="Nat. Commun.">
        <title>Incipient diploidization of the medicinal plant Perilla within 10,000 years.</title>
        <authorList>
            <person name="Zhang Y."/>
            <person name="Shen Q."/>
            <person name="Leng L."/>
            <person name="Zhang D."/>
            <person name="Chen S."/>
            <person name="Shi Y."/>
            <person name="Ning Z."/>
            <person name="Chen S."/>
        </authorList>
    </citation>
    <scope>NUCLEOTIDE SEQUENCE [LARGE SCALE GENOMIC DNA]</scope>
    <source>
        <strain evidence="21">cv. PC099</strain>
    </source>
</reference>
<accession>A0AAD4P3Z2</accession>
<dbReference type="SUPFAM" id="SSF56112">
    <property type="entry name" value="Protein kinase-like (PK-like)"/>
    <property type="match status" value="2"/>
</dbReference>
<dbReference type="InterPro" id="IPR017441">
    <property type="entry name" value="Protein_kinase_ATP_BS"/>
</dbReference>
<keyword evidence="8" id="KW-0812">Transmembrane</keyword>
<evidence type="ECO:0000256" key="15">
    <source>
        <dbReference type="ARBA" id="ARBA00023170"/>
    </source>
</evidence>
<name>A0AAD4P3Z2_PERFH</name>
<evidence type="ECO:0000256" key="1">
    <source>
        <dbReference type="ARBA" id="ARBA00004251"/>
    </source>
</evidence>
<dbReference type="PROSITE" id="PS00107">
    <property type="entry name" value="PROTEIN_KINASE_ATP"/>
    <property type="match status" value="1"/>
</dbReference>
<evidence type="ECO:0000256" key="17">
    <source>
        <dbReference type="PROSITE-ProRule" id="PRU10141"/>
    </source>
</evidence>
<feature type="region of interest" description="Disordered" evidence="18">
    <location>
        <begin position="450"/>
        <end position="473"/>
    </location>
</feature>
<keyword evidence="9" id="KW-0732">Signal</keyword>
<sequence length="816" mass="90902">MSFMVPNEKINAADAMPQMDNARSSALNEIRNVTDAMLCADNDKTKLSVNPRPMMSSCNVQTDMSMLREQSTNTMIISGRKDVRKSMMLRISQIIWPWKNKKPSNKTDVVGVAVSAPVSHRTSNITLSGNTISDKRTDGMILTPTLRIFSFEEVNTATRNFSEDSVLKEGGFGKLYKGWIHENSSSKKRSGSVVAIKKLNHESTQEFKQWQSEVNFLGRLSHPNLVKLLGYGWEDEVLFLVYECMPCGTLADHLYKLARKSNDFYPLSWRQRLKICIGVGRALDYLHAGHGIIHLNVKASNIVLDEKFGAKLSDFSLAVNGSGSESQSQDSTNLIGTFGCTDPNYLKTRKPTLKSDTYSFGVVLLEVLCGRQAVEPWNDEDKCSLTTWAIDNISSGQVDDIVAPSLRGEISPDSLKTFVKVAETCLHDEPKKRPSTAHVITKLELALQQQEKAESLPPNERTSVREVLSPTDKSQKEKINFMVASEKTNVADIVSPSLGGQMLPQPSVRSFTFSELKAATRNFRSEAVLGVGGFGVVYKGWINVKCSGKDGSETPIAVKKLNSGSTQGFDEWQSEIEFLGRISHPNLVKLLGYCLEDKELILVYEFMPKGSLDNHLFRSRQPLPWDIRLKILIGAARGMAFLHASEGQVIYRDFKPSNILLDESYHAKLSDFGLAKMGPTDGHSHVTTQIMGTYGYAAPEYVATGHLYVKSDVYGFGVVLVEMLTGLRALDTRRPAGQHNLVDWMKPHLSKKKKLQHVIDKHLVGTYPAKSAAQLAQLAFKCLENEPRNRPSMQEVVQTLETIADRPAQRRVHFSH</sequence>
<dbReference type="InterPro" id="IPR000719">
    <property type="entry name" value="Prot_kinase_dom"/>
</dbReference>
<protein>
    <recommendedName>
        <fullName evidence="4">non-specific serine/threonine protein kinase</fullName>
        <ecNumber evidence="4">2.7.11.1</ecNumber>
    </recommendedName>
</protein>
<dbReference type="EMBL" id="SDAM02000178">
    <property type="protein sequence ID" value="KAH6825222.1"/>
    <property type="molecule type" value="Genomic_DNA"/>
</dbReference>
<evidence type="ECO:0000256" key="13">
    <source>
        <dbReference type="ARBA" id="ARBA00022989"/>
    </source>
</evidence>
<proteinExistence type="inferred from homology"/>
<keyword evidence="7" id="KW-0808">Transferase</keyword>
<dbReference type="FunFam" id="3.30.200.20:FF:000228">
    <property type="entry name" value="Serine/threonine-protein kinase BIK1"/>
    <property type="match status" value="1"/>
</dbReference>
<dbReference type="InterPro" id="IPR050823">
    <property type="entry name" value="Plant_Ser_Thr_Prot_Kinase"/>
</dbReference>
<evidence type="ECO:0000256" key="5">
    <source>
        <dbReference type="ARBA" id="ARBA00022475"/>
    </source>
</evidence>
<dbReference type="GO" id="GO:0005524">
    <property type="term" value="F:ATP binding"/>
    <property type="evidence" value="ECO:0007669"/>
    <property type="project" value="UniProtKB-UniRule"/>
</dbReference>
<feature type="binding site" evidence="17">
    <location>
        <position position="560"/>
    </location>
    <ligand>
        <name>ATP</name>
        <dbReference type="ChEBI" id="CHEBI:30616"/>
    </ligand>
</feature>
<evidence type="ECO:0000256" key="9">
    <source>
        <dbReference type="ARBA" id="ARBA00022729"/>
    </source>
</evidence>
<evidence type="ECO:0000313" key="21">
    <source>
        <dbReference type="Proteomes" id="UP001190926"/>
    </source>
</evidence>
<dbReference type="InterPro" id="IPR008271">
    <property type="entry name" value="Ser/Thr_kinase_AS"/>
</dbReference>
<dbReference type="FunFam" id="1.10.510.10:FF:000051">
    <property type="entry name" value="Receptor-like serine/threonine-protein kinase ALE2"/>
    <property type="match status" value="1"/>
</dbReference>
<evidence type="ECO:0000256" key="18">
    <source>
        <dbReference type="SAM" id="MobiDB-lite"/>
    </source>
</evidence>
<dbReference type="PROSITE" id="PS00108">
    <property type="entry name" value="PROTEIN_KINASE_ST"/>
    <property type="match status" value="1"/>
</dbReference>
<comment type="similarity">
    <text evidence="3">In the C-terminal section; belongs to the protein kinase superfamily. Ser/Thr protein kinase family.</text>
</comment>
<evidence type="ECO:0000256" key="2">
    <source>
        <dbReference type="ARBA" id="ARBA00008536"/>
    </source>
</evidence>
<evidence type="ECO:0000256" key="8">
    <source>
        <dbReference type="ARBA" id="ARBA00022692"/>
    </source>
</evidence>
<comment type="similarity">
    <text evidence="2">In the N-terminal section; belongs to the leguminous lectin family.</text>
</comment>
<evidence type="ECO:0000256" key="12">
    <source>
        <dbReference type="ARBA" id="ARBA00022840"/>
    </source>
</evidence>
<keyword evidence="11 20" id="KW-0418">Kinase</keyword>
<keyword evidence="5" id="KW-1003">Cell membrane</keyword>
<dbReference type="EC" id="2.7.11.1" evidence="4"/>
<evidence type="ECO:0000256" key="10">
    <source>
        <dbReference type="ARBA" id="ARBA00022741"/>
    </source>
</evidence>
<keyword evidence="10 17" id="KW-0547">Nucleotide-binding</keyword>
<dbReference type="GO" id="GO:0002229">
    <property type="term" value="P:defense response to oomycetes"/>
    <property type="evidence" value="ECO:0007669"/>
    <property type="project" value="UniProtKB-ARBA"/>
</dbReference>
<evidence type="ECO:0000256" key="6">
    <source>
        <dbReference type="ARBA" id="ARBA00022527"/>
    </source>
</evidence>
<keyword evidence="16" id="KW-0325">Glycoprotein</keyword>
<dbReference type="Gene3D" id="1.10.510.10">
    <property type="entry name" value="Transferase(Phosphotransferase) domain 1"/>
    <property type="match status" value="2"/>
</dbReference>
<comment type="subcellular location">
    <subcellularLocation>
        <location evidence="1">Cell membrane</location>
        <topology evidence="1">Single-pass type I membrane protein</topology>
    </subcellularLocation>
</comment>
<dbReference type="PANTHER" id="PTHR45621">
    <property type="entry name" value="OS01G0588500 PROTEIN-RELATED"/>
    <property type="match status" value="1"/>
</dbReference>
<dbReference type="InterPro" id="IPR001245">
    <property type="entry name" value="Ser-Thr/Tyr_kinase_cat_dom"/>
</dbReference>
<dbReference type="Pfam" id="PF07714">
    <property type="entry name" value="PK_Tyr_Ser-Thr"/>
    <property type="match status" value="2"/>
</dbReference>
<evidence type="ECO:0000256" key="3">
    <source>
        <dbReference type="ARBA" id="ARBA00010217"/>
    </source>
</evidence>